<dbReference type="AlphaFoldDB" id="A0A8D8D7T9"/>
<reference evidence="2" key="1">
    <citation type="submission" date="2021-05" db="EMBL/GenBank/DDBJ databases">
        <authorList>
            <person name="Alioto T."/>
            <person name="Alioto T."/>
            <person name="Gomez Garrido J."/>
        </authorList>
    </citation>
    <scope>NUCLEOTIDE SEQUENCE</scope>
</reference>
<dbReference type="EMBL" id="HBUE01155948">
    <property type="protein sequence ID" value="CAG6507699.1"/>
    <property type="molecule type" value="Transcribed_RNA"/>
</dbReference>
<keyword evidence="1" id="KW-0732">Signal</keyword>
<name>A0A8D8D7T9_CULPI</name>
<sequence length="107" mass="10958">MKSFPITTTWLLLMVFAVWDAATETSTSNSTLAAAGGGLAITAGVLPTTTMAASAVSGTGVASRPTPVGWFGDTIRNGLTFFGTAWDTGMELGVEVARRIFGGLKIG</sequence>
<protein>
    <submittedName>
        <fullName evidence="2">(northern house mosquito) hypothetical protein</fullName>
    </submittedName>
</protein>
<evidence type="ECO:0000256" key="1">
    <source>
        <dbReference type="SAM" id="SignalP"/>
    </source>
</evidence>
<accession>A0A8D8D7T9</accession>
<dbReference type="EMBL" id="HBUE01141294">
    <property type="protein sequence ID" value="CAG6500887.1"/>
    <property type="molecule type" value="Transcribed_RNA"/>
</dbReference>
<evidence type="ECO:0000313" key="2">
    <source>
        <dbReference type="EMBL" id="CAG6507699.1"/>
    </source>
</evidence>
<feature type="chain" id="PRO_5033954360" evidence="1">
    <location>
        <begin position="24"/>
        <end position="107"/>
    </location>
</feature>
<feature type="signal peptide" evidence="1">
    <location>
        <begin position="1"/>
        <end position="23"/>
    </location>
</feature>
<organism evidence="2">
    <name type="scientific">Culex pipiens</name>
    <name type="common">House mosquito</name>
    <dbReference type="NCBI Taxonomy" id="7175"/>
    <lineage>
        <taxon>Eukaryota</taxon>
        <taxon>Metazoa</taxon>
        <taxon>Ecdysozoa</taxon>
        <taxon>Arthropoda</taxon>
        <taxon>Hexapoda</taxon>
        <taxon>Insecta</taxon>
        <taxon>Pterygota</taxon>
        <taxon>Neoptera</taxon>
        <taxon>Endopterygota</taxon>
        <taxon>Diptera</taxon>
        <taxon>Nematocera</taxon>
        <taxon>Culicoidea</taxon>
        <taxon>Culicidae</taxon>
        <taxon>Culicinae</taxon>
        <taxon>Culicini</taxon>
        <taxon>Culex</taxon>
        <taxon>Culex</taxon>
    </lineage>
</organism>
<dbReference type="EMBL" id="HBUE01261047">
    <property type="protein sequence ID" value="CAG6559046.1"/>
    <property type="molecule type" value="Transcribed_RNA"/>
</dbReference>
<proteinExistence type="predicted"/>